<protein>
    <recommendedName>
        <fullName evidence="4">High frequency lysogenization protein HflD homolog</fullName>
    </recommendedName>
</protein>
<dbReference type="InterPro" id="IPR007451">
    <property type="entry name" value="HflD"/>
</dbReference>
<name>A0A411HJE7_9GAMM</name>
<keyword evidence="1 4" id="KW-1003">Cell membrane</keyword>
<evidence type="ECO:0000256" key="4">
    <source>
        <dbReference type="HAMAP-Rule" id="MF_00695"/>
    </source>
</evidence>
<dbReference type="GO" id="GO:0005886">
    <property type="term" value="C:plasma membrane"/>
    <property type="evidence" value="ECO:0007669"/>
    <property type="project" value="UniProtKB-SubCell"/>
</dbReference>
<dbReference type="RefSeq" id="WP_129832778.1">
    <property type="nucleotide sequence ID" value="NZ_CP035704.1"/>
</dbReference>
<dbReference type="PANTHER" id="PTHR38100">
    <property type="entry name" value="HIGH FREQUENCY LYSOGENIZATION PROTEIN HFLD"/>
    <property type="match status" value="1"/>
</dbReference>
<dbReference type="Pfam" id="PF04356">
    <property type="entry name" value="DUF489"/>
    <property type="match status" value="1"/>
</dbReference>
<dbReference type="GO" id="GO:0005737">
    <property type="term" value="C:cytoplasm"/>
    <property type="evidence" value="ECO:0007669"/>
    <property type="project" value="UniProtKB-SubCell"/>
</dbReference>
<dbReference type="PANTHER" id="PTHR38100:SF1">
    <property type="entry name" value="HIGH FREQUENCY LYSOGENIZATION PROTEIN HFLD"/>
    <property type="match status" value="1"/>
</dbReference>
<dbReference type="SUPFAM" id="SSF101322">
    <property type="entry name" value="YcfC-like"/>
    <property type="match status" value="1"/>
</dbReference>
<reference evidence="5 6" key="1">
    <citation type="submission" date="2019-01" db="EMBL/GenBank/DDBJ databases">
        <title>Pseudolysobacter antarctica gen. nov., sp. nov., isolated from Fildes Peninsula, Antarctica.</title>
        <authorList>
            <person name="Wei Z."/>
            <person name="Peng F."/>
        </authorList>
    </citation>
    <scope>NUCLEOTIDE SEQUENCE [LARGE SCALE GENOMIC DNA]</scope>
    <source>
        <strain evidence="5 6">AQ6-296</strain>
    </source>
</reference>
<gene>
    <name evidence="4 5" type="primary">hflD</name>
    <name evidence="5" type="ORF">ELE36_09175</name>
</gene>
<dbReference type="KEGG" id="xbc:ELE36_09175"/>
<dbReference type="EMBL" id="CP035704">
    <property type="protein sequence ID" value="QBB70520.1"/>
    <property type="molecule type" value="Genomic_DNA"/>
</dbReference>
<dbReference type="Gene3D" id="1.10.3890.10">
    <property type="entry name" value="HflD-like"/>
    <property type="match status" value="1"/>
</dbReference>
<organism evidence="5 6">
    <name type="scientific">Pseudolysobacter antarcticus</name>
    <dbReference type="NCBI Taxonomy" id="2511995"/>
    <lineage>
        <taxon>Bacteria</taxon>
        <taxon>Pseudomonadati</taxon>
        <taxon>Pseudomonadota</taxon>
        <taxon>Gammaproteobacteria</taxon>
        <taxon>Lysobacterales</taxon>
        <taxon>Rhodanobacteraceae</taxon>
        <taxon>Pseudolysobacter</taxon>
    </lineage>
</organism>
<dbReference type="OrthoDB" id="9788031at2"/>
<evidence type="ECO:0000256" key="2">
    <source>
        <dbReference type="ARBA" id="ARBA00022490"/>
    </source>
</evidence>
<dbReference type="HAMAP" id="MF_00695">
    <property type="entry name" value="HflD_protein"/>
    <property type="match status" value="1"/>
</dbReference>
<evidence type="ECO:0000313" key="6">
    <source>
        <dbReference type="Proteomes" id="UP000291562"/>
    </source>
</evidence>
<evidence type="ECO:0000256" key="1">
    <source>
        <dbReference type="ARBA" id="ARBA00022475"/>
    </source>
</evidence>
<comment type="subcellular location">
    <subcellularLocation>
        <location evidence="4">Cytoplasm</location>
    </subcellularLocation>
    <subcellularLocation>
        <location evidence="4">Cell membrane</location>
        <topology evidence="4">Peripheral membrane protein</topology>
        <orientation evidence="4">Cytoplasmic side</orientation>
    </subcellularLocation>
</comment>
<evidence type="ECO:0000256" key="3">
    <source>
        <dbReference type="ARBA" id="ARBA00023136"/>
    </source>
</evidence>
<proteinExistence type="inferred from homology"/>
<dbReference type="NCBIfam" id="NF001246">
    <property type="entry name" value="PRK00218.1-2"/>
    <property type="match status" value="1"/>
</dbReference>
<dbReference type="AlphaFoldDB" id="A0A411HJE7"/>
<keyword evidence="6" id="KW-1185">Reference proteome</keyword>
<comment type="similarity">
    <text evidence="4">Belongs to the HflD family.</text>
</comment>
<sequence length="207" mass="23018">MREGRVIALAALYQAIMQVRDVAARGSADAAGERVSIDSIFRIDADTPAEIYGGVANLRIGLELLIAQLDGQTRDLTVTRMVISILKLERRLSRRSDMLKNLRAGIESCARQAEHLGPTHAAVFASLSKLYADNLSRLRPRVVVPGNPLYLTQTARVEEIRALLLAAVRASVLWRQLGGRPWRMLFRRRDYAMLARGLLTRSTLDNG</sequence>
<dbReference type="InterPro" id="IPR035932">
    <property type="entry name" value="HflD-like_sf"/>
</dbReference>
<accession>A0A411HJE7</accession>
<dbReference type="Proteomes" id="UP000291562">
    <property type="component" value="Chromosome"/>
</dbReference>
<keyword evidence="3 4" id="KW-0472">Membrane</keyword>
<evidence type="ECO:0000313" key="5">
    <source>
        <dbReference type="EMBL" id="QBB70520.1"/>
    </source>
</evidence>
<keyword evidence="2 4" id="KW-0963">Cytoplasm</keyword>